<dbReference type="EMBL" id="MU266480">
    <property type="protein sequence ID" value="KAH7922557.1"/>
    <property type="molecule type" value="Genomic_DNA"/>
</dbReference>
<keyword evidence="2" id="KW-1185">Reference proteome</keyword>
<comment type="caution">
    <text evidence="1">The sequence shown here is derived from an EMBL/GenBank/DDBJ whole genome shotgun (WGS) entry which is preliminary data.</text>
</comment>
<name>A0ACB8BAT5_9AGAM</name>
<organism evidence="1 2">
    <name type="scientific">Leucogyrophana mollusca</name>
    <dbReference type="NCBI Taxonomy" id="85980"/>
    <lineage>
        <taxon>Eukaryota</taxon>
        <taxon>Fungi</taxon>
        <taxon>Dikarya</taxon>
        <taxon>Basidiomycota</taxon>
        <taxon>Agaricomycotina</taxon>
        <taxon>Agaricomycetes</taxon>
        <taxon>Agaricomycetidae</taxon>
        <taxon>Boletales</taxon>
        <taxon>Boletales incertae sedis</taxon>
        <taxon>Leucogyrophana</taxon>
    </lineage>
</organism>
<evidence type="ECO:0000313" key="2">
    <source>
        <dbReference type="Proteomes" id="UP000790709"/>
    </source>
</evidence>
<proteinExistence type="predicted"/>
<evidence type="ECO:0000313" key="1">
    <source>
        <dbReference type="EMBL" id="KAH7922557.1"/>
    </source>
</evidence>
<dbReference type="Proteomes" id="UP000790709">
    <property type="component" value="Unassembled WGS sequence"/>
</dbReference>
<reference evidence="1" key="1">
    <citation type="journal article" date="2021" name="New Phytol.">
        <title>Evolutionary innovations through gain and loss of genes in the ectomycorrhizal Boletales.</title>
        <authorList>
            <person name="Wu G."/>
            <person name="Miyauchi S."/>
            <person name="Morin E."/>
            <person name="Kuo A."/>
            <person name="Drula E."/>
            <person name="Varga T."/>
            <person name="Kohler A."/>
            <person name="Feng B."/>
            <person name="Cao Y."/>
            <person name="Lipzen A."/>
            <person name="Daum C."/>
            <person name="Hundley H."/>
            <person name="Pangilinan J."/>
            <person name="Johnson J."/>
            <person name="Barry K."/>
            <person name="LaButti K."/>
            <person name="Ng V."/>
            <person name="Ahrendt S."/>
            <person name="Min B."/>
            <person name="Choi I.G."/>
            <person name="Park H."/>
            <person name="Plett J.M."/>
            <person name="Magnuson J."/>
            <person name="Spatafora J.W."/>
            <person name="Nagy L.G."/>
            <person name="Henrissat B."/>
            <person name="Grigoriev I.V."/>
            <person name="Yang Z.L."/>
            <person name="Xu J."/>
            <person name="Martin F.M."/>
        </authorList>
    </citation>
    <scope>NUCLEOTIDE SEQUENCE</scope>
    <source>
        <strain evidence="1">KUC20120723A-06</strain>
    </source>
</reference>
<protein>
    <submittedName>
        <fullName evidence="1">Uncharacterized protein</fullName>
    </submittedName>
</protein>
<accession>A0ACB8BAT5</accession>
<gene>
    <name evidence="1" type="ORF">BV22DRAFT_648393</name>
</gene>
<sequence length="476" mass="54383">MQSFNPQEPFPFDLSYMRYVESSQSRYAASEWQKYVSMNGTPYYYNKSLRAITPDDISQEPLRRRHIEILEEYIAGLEEDFVLPPDLEHIIQLVADDYNLDGSGTDGDGISLATPRDYAMTNLSLELETALGFHDESFEHVPAAYYWSYLSEYPMHYTRIPVNVEKEFLCALAYGATDRVITGDQSTFRFSDRFVPAILWHIAMVMEEIWHRRREFRYGIISVGRPEQIYGPSTMTQISDLVMAIFFFGAPALYTRRLEETRREASVYVPVFRDMMKSLLVEWTNSNLLATVFVLTSIGFLTLPGLSSLQKTVSLVSTFFAIISVMSGIHHVWQHKGKVDAQQDDAHGYVFHARLFGPNMGLRLTACFLSVPIVSLLWSVFSFMVALIAYCVQDSDERGEVFLGVIFAVIIVWIIGAFLCFWDGWQICWTLDACGKPTGKTHQDPPCAANEENTRTFSAWLDVMLKKLRSNFPTIG</sequence>